<evidence type="ECO:0000313" key="2">
    <source>
        <dbReference type="Proteomes" id="UP001143910"/>
    </source>
</evidence>
<protein>
    <submittedName>
        <fullName evidence="1">Uncharacterized protein</fullName>
    </submittedName>
</protein>
<reference evidence="1" key="1">
    <citation type="submission" date="2022-08" db="EMBL/GenBank/DDBJ databases">
        <title>Genome Sequence of Lecanicillium fungicola.</title>
        <authorList>
            <person name="Buettner E."/>
        </authorList>
    </citation>
    <scope>NUCLEOTIDE SEQUENCE</scope>
    <source>
        <strain evidence="1">Babe33</strain>
    </source>
</reference>
<organism evidence="1 2">
    <name type="scientific">Zarea fungicola</name>
    <dbReference type="NCBI Taxonomy" id="93591"/>
    <lineage>
        <taxon>Eukaryota</taxon>
        <taxon>Fungi</taxon>
        <taxon>Dikarya</taxon>
        <taxon>Ascomycota</taxon>
        <taxon>Pezizomycotina</taxon>
        <taxon>Sordariomycetes</taxon>
        <taxon>Hypocreomycetidae</taxon>
        <taxon>Hypocreales</taxon>
        <taxon>Cordycipitaceae</taxon>
        <taxon>Zarea</taxon>
    </lineage>
</organism>
<keyword evidence="2" id="KW-1185">Reference proteome</keyword>
<sequence>MVLFALWLAILASFTASTLAAGREYFYGRNGFSKLLVSNVETKQNCGCNGTWDPAVFSHLSESFGGNLAEAVLATREQIALGPISIGENAYTLSARFSKAYSFSAVSNATIWNTVIRDMLMVASHNRNHSIVTGDYINTISGTHTITITIYRDSSCHGVYQPCETKMVPTTVEDRHSPRKATPGLDWSDAEVVKRSNQLPTYNSSSFHEIIMANNTLPALLYLEDSGLIIDTATIQIDDNKLQSRQGCFNTYYDAYSVDGTWATYGNWLPISSCLYTNLSPNGGSVSFTWGFSMAYAQSFGWSASSIISALAPSFSFSITETYTNYNTYNCRVPGRSVGQLWFQNLNAYGYAYKQTCHNAGACGVSCGNKQGPNYTGAPGRGTKFGCSTGSKNVNCNAYNNFAL</sequence>
<comment type="caution">
    <text evidence="1">The sequence shown here is derived from an EMBL/GenBank/DDBJ whole genome shotgun (WGS) entry which is preliminary data.</text>
</comment>
<name>A0ACC1NDC3_9HYPO</name>
<dbReference type="EMBL" id="JANJQO010000486">
    <property type="protein sequence ID" value="KAJ2977295.1"/>
    <property type="molecule type" value="Genomic_DNA"/>
</dbReference>
<gene>
    <name evidence="1" type="ORF">NQ176_g4453</name>
</gene>
<accession>A0ACC1NDC3</accession>
<evidence type="ECO:0000313" key="1">
    <source>
        <dbReference type="EMBL" id="KAJ2977295.1"/>
    </source>
</evidence>
<proteinExistence type="predicted"/>
<dbReference type="Proteomes" id="UP001143910">
    <property type="component" value="Unassembled WGS sequence"/>
</dbReference>